<evidence type="ECO:0008006" key="3">
    <source>
        <dbReference type="Google" id="ProtNLM"/>
    </source>
</evidence>
<comment type="caution">
    <text evidence="1">The sequence shown here is derived from an EMBL/GenBank/DDBJ whole genome shotgun (WGS) entry which is preliminary data.</text>
</comment>
<gene>
    <name evidence="1" type="ORF">HMPREF9304_03385</name>
</gene>
<dbReference type="Proteomes" id="UP000029723">
    <property type="component" value="Unassembled WGS sequence"/>
</dbReference>
<sequence>MKHIINFLYLSFGLLFITSCASKKSMTKEPAKGEISKQSTQIPAEEMSKHLFVKKVIDNGVYAPNIVGKISFQLTRGSQRISAPGSLKMRKDKVIRLQLFIPFLGSEVGRIEFTPDGVLVIDRIHKEYVKATYDDVAFLRNNGLNFYSLQALFWNQLMIPGEKQVKASDLENFRVNLTQAGDFYPITLVKGAMTYLWNANKNNGRIATAVINYVNSQQEKSVLTWNYQNFKSIGLQYFPSTQSFTFTTRQGAKTRQHGEVTIAMDDIKTDADWEERSTVSNRYQRVDAEDIIGKLLNSK</sequence>
<proteinExistence type="predicted"/>
<dbReference type="Pfam" id="PF14125">
    <property type="entry name" value="DUF4292"/>
    <property type="match status" value="1"/>
</dbReference>
<dbReference type="InterPro" id="IPR025634">
    <property type="entry name" value="DUF4292"/>
</dbReference>
<protein>
    <recommendedName>
        <fullName evidence="3">DUF4292 domain-containing protein</fullName>
    </recommendedName>
</protein>
<dbReference type="AlphaFoldDB" id="A0A098YTE5"/>
<evidence type="ECO:0000313" key="2">
    <source>
        <dbReference type="Proteomes" id="UP000029723"/>
    </source>
</evidence>
<dbReference type="PROSITE" id="PS51257">
    <property type="entry name" value="PROKAR_LIPOPROTEIN"/>
    <property type="match status" value="1"/>
</dbReference>
<dbReference type="OrthoDB" id="1122661at2"/>
<name>A0A098YTE5_9BACT</name>
<accession>A0A098YTE5</accession>
<dbReference type="EMBL" id="JRPQ01000065">
    <property type="protein sequence ID" value="KGI22577.1"/>
    <property type="molecule type" value="Genomic_DNA"/>
</dbReference>
<evidence type="ECO:0000313" key="1">
    <source>
        <dbReference type="EMBL" id="KGI22577.1"/>
    </source>
</evidence>
<reference evidence="1 2" key="1">
    <citation type="submission" date="2014-07" db="EMBL/GenBank/DDBJ databases">
        <authorList>
            <person name="McCorrison J."/>
            <person name="Sanka R."/>
            <person name="Torralba M."/>
            <person name="Gillis M."/>
            <person name="Haft D.H."/>
            <person name="Methe B."/>
            <person name="Sutton G."/>
            <person name="Nelson K.E."/>
        </authorList>
    </citation>
    <scope>NUCLEOTIDE SEQUENCE [LARGE SCALE GENOMIC DNA]</scope>
    <source>
        <strain evidence="1 2">S9-PR14</strain>
    </source>
</reference>
<organism evidence="1 2">
    <name type="scientific">Hoylesella timonensis S9-PR14</name>
    <dbReference type="NCBI Taxonomy" id="1401062"/>
    <lineage>
        <taxon>Bacteria</taxon>
        <taxon>Pseudomonadati</taxon>
        <taxon>Bacteroidota</taxon>
        <taxon>Bacteroidia</taxon>
        <taxon>Bacteroidales</taxon>
        <taxon>Prevotellaceae</taxon>
        <taxon>Hoylesella</taxon>
    </lineage>
</organism>